<sequence>TLDRNKIRPTKVLSSHLVALNQSKKHEIYVNTEYNYSVETTQWHFTRSIPLSRALMWFFGTTSGFGKNAKIEKVMFDCVIEYKEIFLGASTPLDNETDNEYKYFGNGEVVFDNYEQDLTPDIVIIN</sequence>
<keyword evidence="2" id="KW-1185">Reference proteome</keyword>
<evidence type="ECO:0000313" key="1">
    <source>
        <dbReference type="EMBL" id="CAG8594016.1"/>
    </source>
</evidence>
<reference evidence="1" key="1">
    <citation type="submission" date="2021-06" db="EMBL/GenBank/DDBJ databases">
        <authorList>
            <person name="Kallberg Y."/>
            <person name="Tangrot J."/>
            <person name="Rosling A."/>
        </authorList>
    </citation>
    <scope>NUCLEOTIDE SEQUENCE</scope>
    <source>
        <strain evidence="1">IL203A</strain>
    </source>
</reference>
<gene>
    <name evidence="1" type="ORF">DHETER_LOCUS6976</name>
</gene>
<protein>
    <submittedName>
        <fullName evidence="1">2631_t:CDS:1</fullName>
    </submittedName>
</protein>
<accession>A0ACA9MN61</accession>
<feature type="non-terminal residue" evidence="1">
    <location>
        <position position="1"/>
    </location>
</feature>
<dbReference type="Proteomes" id="UP000789702">
    <property type="component" value="Unassembled WGS sequence"/>
</dbReference>
<dbReference type="EMBL" id="CAJVPU010009362">
    <property type="protein sequence ID" value="CAG8594016.1"/>
    <property type="molecule type" value="Genomic_DNA"/>
</dbReference>
<name>A0ACA9MN61_9GLOM</name>
<organism evidence="1 2">
    <name type="scientific">Dentiscutata heterogama</name>
    <dbReference type="NCBI Taxonomy" id="1316150"/>
    <lineage>
        <taxon>Eukaryota</taxon>
        <taxon>Fungi</taxon>
        <taxon>Fungi incertae sedis</taxon>
        <taxon>Mucoromycota</taxon>
        <taxon>Glomeromycotina</taxon>
        <taxon>Glomeromycetes</taxon>
        <taxon>Diversisporales</taxon>
        <taxon>Gigasporaceae</taxon>
        <taxon>Dentiscutata</taxon>
    </lineage>
</organism>
<evidence type="ECO:0000313" key="2">
    <source>
        <dbReference type="Proteomes" id="UP000789702"/>
    </source>
</evidence>
<proteinExistence type="predicted"/>
<comment type="caution">
    <text evidence="1">The sequence shown here is derived from an EMBL/GenBank/DDBJ whole genome shotgun (WGS) entry which is preliminary data.</text>
</comment>